<accession>A0ABY8TEN1</accession>
<reference evidence="1 2" key="1">
    <citation type="submission" date="2023-03" db="EMBL/GenBank/DDBJ databases">
        <authorList>
            <person name="Menendez E."/>
            <person name="Kaur S."/>
            <person name="Flores-Felix J.D."/>
            <person name="diCenzo G.C."/>
            <person name="Peix A."/>
            <person name="Velazquez E."/>
        </authorList>
    </citation>
    <scope>NUCLEOTIDE SEQUENCE [LARGE SCALE GENOMIC DNA]</scope>
    <source>
        <strain evidence="1 2">CCBAU 71714</strain>
        <plasmid evidence="1 2">pSkuCCBAU71714a</plasmid>
    </source>
</reference>
<gene>
    <name evidence="1" type="ORF">PZL22_005120</name>
</gene>
<keyword evidence="1" id="KW-0614">Plasmid</keyword>
<proteinExistence type="predicted"/>
<evidence type="ECO:0000313" key="1">
    <source>
        <dbReference type="EMBL" id="WHS96267.1"/>
    </source>
</evidence>
<dbReference type="Proteomes" id="UP001233264">
    <property type="component" value="Plasmid pSkuCCBAU71714a"/>
</dbReference>
<protein>
    <submittedName>
        <fullName evidence="1">Uncharacterized protein</fullName>
    </submittedName>
</protein>
<name>A0ABY8TEN1_9HYPH</name>
<dbReference type="EMBL" id="CP120366">
    <property type="protein sequence ID" value="WHS96267.1"/>
    <property type="molecule type" value="Genomic_DNA"/>
</dbReference>
<evidence type="ECO:0000313" key="2">
    <source>
        <dbReference type="Proteomes" id="UP001233264"/>
    </source>
</evidence>
<dbReference type="RefSeq" id="WP_127621491.1">
    <property type="nucleotide sequence ID" value="NZ_CP120366.1"/>
</dbReference>
<dbReference type="Gene3D" id="3.40.50.720">
    <property type="entry name" value="NAD(P)-binding Rossmann-like Domain"/>
    <property type="match status" value="1"/>
</dbReference>
<organism evidence="1 2">
    <name type="scientific">Sinorhizobium kummerowiae</name>
    <dbReference type="NCBI Taxonomy" id="158892"/>
    <lineage>
        <taxon>Bacteria</taxon>
        <taxon>Pseudomonadati</taxon>
        <taxon>Pseudomonadota</taxon>
        <taxon>Alphaproteobacteria</taxon>
        <taxon>Hyphomicrobiales</taxon>
        <taxon>Rhizobiaceae</taxon>
        <taxon>Sinorhizobium/Ensifer group</taxon>
        <taxon>Sinorhizobium</taxon>
    </lineage>
</organism>
<sequence>MPVQRCRLDPDLQGKVALAVDCSGHEGAVLKGCRIVRRMGEVVLVGVPWRKYTDLTAHDVLNPVFFNHVTLRSGWEWELPMHGRSFQWEELLGGYNNALHSIFSGFSRALEWLTEGKIPLDGLVRSTSPDNPERLYADIMARHIDEPFIVLDWSGLTSSP</sequence>
<keyword evidence="2" id="KW-1185">Reference proteome</keyword>
<geneLocation type="plasmid" evidence="1 2">
    <name>pSkuCCBAU71714a</name>
</geneLocation>
<dbReference type="Gene3D" id="3.90.180.10">
    <property type="entry name" value="Medium-chain alcohol dehydrogenases, catalytic domain"/>
    <property type="match status" value="1"/>
</dbReference>